<dbReference type="EMBL" id="JBHSLF010000004">
    <property type="protein sequence ID" value="MFC5342793.1"/>
    <property type="molecule type" value="Genomic_DNA"/>
</dbReference>
<reference evidence="2" key="1">
    <citation type="journal article" date="2019" name="Int. J. Syst. Evol. Microbiol.">
        <title>The Global Catalogue of Microorganisms (GCM) 10K type strain sequencing project: providing services to taxonomists for standard genome sequencing and annotation.</title>
        <authorList>
            <consortium name="The Broad Institute Genomics Platform"/>
            <consortium name="The Broad Institute Genome Sequencing Center for Infectious Disease"/>
            <person name="Wu L."/>
            <person name="Ma J."/>
        </authorList>
    </citation>
    <scope>NUCLEOTIDE SEQUENCE [LARGE SCALE GENOMIC DNA]</scope>
    <source>
        <strain evidence="2">JCM 12125</strain>
    </source>
</reference>
<comment type="caution">
    <text evidence="1">The sequence shown here is derived from an EMBL/GenBank/DDBJ whole genome shotgun (WGS) entry which is preliminary data.</text>
</comment>
<proteinExistence type="predicted"/>
<gene>
    <name evidence="1" type="ORF">ACFPIE_02635</name>
</gene>
<sequence>MLTALIAAAMIQQAEPAFPRSYWVAQQCSAMLTLIGLKRAEPEDGPMRTLGLRASRLADELIPVGRTPEEKAADVAGVRNMLFQTVGRPDSPGFGDRVEALAPQAERCRVMLGG</sequence>
<protein>
    <submittedName>
        <fullName evidence="1">Uncharacterized protein</fullName>
    </submittedName>
</protein>
<evidence type="ECO:0000313" key="1">
    <source>
        <dbReference type="EMBL" id="MFC5342793.1"/>
    </source>
</evidence>
<keyword evidence="2" id="KW-1185">Reference proteome</keyword>
<dbReference type="Proteomes" id="UP001596152">
    <property type="component" value="Unassembled WGS sequence"/>
</dbReference>
<organism evidence="1 2">
    <name type="scientific">Brevundimonas staleyi</name>
    <dbReference type="NCBI Taxonomy" id="74326"/>
    <lineage>
        <taxon>Bacteria</taxon>
        <taxon>Pseudomonadati</taxon>
        <taxon>Pseudomonadota</taxon>
        <taxon>Alphaproteobacteria</taxon>
        <taxon>Caulobacterales</taxon>
        <taxon>Caulobacteraceae</taxon>
        <taxon>Brevundimonas</taxon>
    </lineage>
</organism>
<dbReference type="RefSeq" id="WP_374038710.1">
    <property type="nucleotide sequence ID" value="NZ_CP169082.1"/>
</dbReference>
<evidence type="ECO:0000313" key="2">
    <source>
        <dbReference type="Proteomes" id="UP001596152"/>
    </source>
</evidence>
<name>A0ABW0FPC3_9CAUL</name>
<accession>A0ABW0FPC3</accession>